<dbReference type="Pfam" id="PF13460">
    <property type="entry name" value="NAD_binding_10"/>
    <property type="match status" value="1"/>
</dbReference>
<dbReference type="Proteomes" id="UP000001294">
    <property type="component" value="Unassembled WGS sequence"/>
</dbReference>
<dbReference type="InterPro" id="IPR016040">
    <property type="entry name" value="NAD(P)-bd_dom"/>
</dbReference>
<dbReference type="EMBL" id="DS995902">
    <property type="protein sequence ID" value="EEA23353.1"/>
    <property type="molecule type" value="Genomic_DNA"/>
</dbReference>
<evidence type="ECO:0000259" key="1">
    <source>
        <dbReference type="Pfam" id="PF13460"/>
    </source>
</evidence>
<dbReference type="HOGENOM" id="CLU_1496727_0_0_1"/>
<dbReference type="STRING" id="441960.B6QJ08"/>
<dbReference type="OrthoDB" id="419598at2759"/>
<keyword evidence="3" id="KW-1185">Reference proteome</keyword>
<accession>B6QJ08</accession>
<protein>
    <recommendedName>
        <fullName evidence="1">NAD(P)-binding domain-containing protein</fullName>
    </recommendedName>
</protein>
<evidence type="ECO:0000313" key="3">
    <source>
        <dbReference type="Proteomes" id="UP000001294"/>
    </source>
</evidence>
<gene>
    <name evidence="2" type="ORF">PMAA_099410</name>
</gene>
<dbReference type="PhylomeDB" id="B6QJ08"/>
<dbReference type="Gene3D" id="3.40.50.720">
    <property type="entry name" value="NAD(P)-binding Rossmann-like Domain"/>
    <property type="match status" value="1"/>
</dbReference>
<sequence>MPTPHYNSPHAIIITLVSVKGVVFDKQGTPFLTHVARNIAQSLKESTTASEKTKVVYMSAMGAGESFPNLNFLMRGLVKVTPLAKQFIDHKGAEDTLMALANEGGNDGNKVVATIVRLVMLTNGAEAEVEGLGENGEKASFMPKVSRASVARFMVDAALESEWDDKVAVIANVSSRGHWI</sequence>
<feature type="domain" description="NAD(P)-binding" evidence="1">
    <location>
        <begin position="28"/>
        <end position="158"/>
    </location>
</feature>
<evidence type="ECO:0000313" key="2">
    <source>
        <dbReference type="EMBL" id="EEA23353.1"/>
    </source>
</evidence>
<dbReference type="AlphaFoldDB" id="B6QJ08"/>
<proteinExistence type="predicted"/>
<dbReference type="VEuPathDB" id="FungiDB:PMAA_099410"/>
<organism evidence="2 3">
    <name type="scientific">Talaromyces marneffei (strain ATCC 18224 / CBS 334.59 / QM 7333)</name>
    <name type="common">Penicillium marneffei</name>
    <dbReference type="NCBI Taxonomy" id="441960"/>
    <lineage>
        <taxon>Eukaryota</taxon>
        <taxon>Fungi</taxon>
        <taxon>Dikarya</taxon>
        <taxon>Ascomycota</taxon>
        <taxon>Pezizomycotina</taxon>
        <taxon>Eurotiomycetes</taxon>
        <taxon>Eurotiomycetidae</taxon>
        <taxon>Eurotiales</taxon>
        <taxon>Trichocomaceae</taxon>
        <taxon>Talaromyces</taxon>
        <taxon>Talaromyces sect. Talaromyces</taxon>
    </lineage>
</organism>
<name>B6QJ08_TALMQ</name>
<reference evidence="3" key="1">
    <citation type="journal article" date="2015" name="Genome Announc.">
        <title>Genome sequence of the AIDS-associated pathogen Penicillium marneffei (ATCC18224) and its near taxonomic relative Talaromyces stipitatus (ATCC10500).</title>
        <authorList>
            <person name="Nierman W.C."/>
            <person name="Fedorova-Abrams N.D."/>
            <person name="Andrianopoulos A."/>
        </authorList>
    </citation>
    <scope>NUCLEOTIDE SEQUENCE [LARGE SCALE GENOMIC DNA]</scope>
    <source>
        <strain evidence="3">ATCC 18224 / CBS 334.59 / QM 7333</strain>
    </source>
</reference>